<gene>
    <name evidence="2" type="ORF">DAEQUDRAFT_241612</name>
</gene>
<dbReference type="AlphaFoldDB" id="A0A165QR91"/>
<keyword evidence="3" id="KW-1185">Reference proteome</keyword>
<proteinExistence type="predicted"/>
<name>A0A165QR91_9APHY</name>
<feature type="compositionally biased region" description="Basic and acidic residues" evidence="1">
    <location>
        <begin position="126"/>
        <end position="136"/>
    </location>
</feature>
<reference evidence="2 3" key="1">
    <citation type="journal article" date="2016" name="Mol. Biol. Evol.">
        <title>Comparative Genomics of Early-Diverging Mushroom-Forming Fungi Provides Insights into the Origins of Lignocellulose Decay Capabilities.</title>
        <authorList>
            <person name="Nagy L.G."/>
            <person name="Riley R."/>
            <person name="Tritt A."/>
            <person name="Adam C."/>
            <person name="Daum C."/>
            <person name="Floudas D."/>
            <person name="Sun H."/>
            <person name="Yadav J.S."/>
            <person name="Pangilinan J."/>
            <person name="Larsson K.H."/>
            <person name="Matsuura K."/>
            <person name="Barry K."/>
            <person name="Labutti K."/>
            <person name="Kuo R."/>
            <person name="Ohm R.A."/>
            <person name="Bhattacharya S.S."/>
            <person name="Shirouzu T."/>
            <person name="Yoshinaga Y."/>
            <person name="Martin F.M."/>
            <person name="Grigoriev I.V."/>
            <person name="Hibbett D.S."/>
        </authorList>
    </citation>
    <scope>NUCLEOTIDE SEQUENCE [LARGE SCALE GENOMIC DNA]</scope>
    <source>
        <strain evidence="2 3">L-15889</strain>
    </source>
</reference>
<feature type="region of interest" description="Disordered" evidence="1">
    <location>
        <begin position="167"/>
        <end position="201"/>
    </location>
</feature>
<evidence type="ECO:0000313" key="3">
    <source>
        <dbReference type="Proteomes" id="UP000076727"/>
    </source>
</evidence>
<evidence type="ECO:0000313" key="2">
    <source>
        <dbReference type="EMBL" id="KZT69822.1"/>
    </source>
</evidence>
<sequence length="233" mass="24454">MTVPRLARNDARSAHDMGSGFHPGSSLLFLITTSRPAYRAILTSTLYLARVSSRPAPRPTLGTSLSTGGFLQLEKGAGGPSVRSVEGSLTCPEIGCAHIRDALCILMRPAAQARPRLIGRTSRGRGRQDARREPPRTPEAPGQAGRMCLCPPAPAFGVHSCSQLARGGKSRSASQGRGLSGGLAHDAECNAGPKDPVEQDPEERALRSAFLVGKQLQAGRSNITSGDEGACHI</sequence>
<feature type="region of interest" description="Disordered" evidence="1">
    <location>
        <begin position="115"/>
        <end position="146"/>
    </location>
</feature>
<evidence type="ECO:0000256" key="1">
    <source>
        <dbReference type="SAM" id="MobiDB-lite"/>
    </source>
</evidence>
<dbReference type="EMBL" id="KV429055">
    <property type="protein sequence ID" value="KZT69822.1"/>
    <property type="molecule type" value="Genomic_DNA"/>
</dbReference>
<accession>A0A165QR91</accession>
<protein>
    <submittedName>
        <fullName evidence="2">Uncharacterized protein</fullName>
    </submittedName>
</protein>
<organism evidence="2 3">
    <name type="scientific">Daedalea quercina L-15889</name>
    <dbReference type="NCBI Taxonomy" id="1314783"/>
    <lineage>
        <taxon>Eukaryota</taxon>
        <taxon>Fungi</taxon>
        <taxon>Dikarya</taxon>
        <taxon>Basidiomycota</taxon>
        <taxon>Agaricomycotina</taxon>
        <taxon>Agaricomycetes</taxon>
        <taxon>Polyporales</taxon>
        <taxon>Fomitopsis</taxon>
    </lineage>
</organism>
<dbReference type="Proteomes" id="UP000076727">
    <property type="component" value="Unassembled WGS sequence"/>
</dbReference>